<dbReference type="FunFam" id="3.20.20.100:FF:000004">
    <property type="entry name" value="Oxidoreductase, aldo/keto reductase"/>
    <property type="match status" value="1"/>
</dbReference>
<dbReference type="AlphaFoldDB" id="A0A158G292"/>
<dbReference type="InterPro" id="IPR020471">
    <property type="entry name" value="AKR"/>
</dbReference>
<dbReference type="InterPro" id="IPR050523">
    <property type="entry name" value="AKR_Detox_Biosynth"/>
</dbReference>
<dbReference type="InterPro" id="IPR023210">
    <property type="entry name" value="NADP_OxRdtase_dom"/>
</dbReference>
<dbReference type="RefSeq" id="WP_087666549.1">
    <property type="nucleotide sequence ID" value="NZ_FCNW02000004.1"/>
</dbReference>
<accession>A0A158G292</accession>
<dbReference type="OrthoDB" id="5488419at2"/>
<dbReference type="Pfam" id="PF00248">
    <property type="entry name" value="Aldo_ket_red"/>
    <property type="match status" value="1"/>
</dbReference>
<evidence type="ECO:0000256" key="1">
    <source>
        <dbReference type="ARBA" id="ARBA00023002"/>
    </source>
</evidence>
<dbReference type="Proteomes" id="UP000054977">
    <property type="component" value="Unassembled WGS sequence"/>
</dbReference>
<dbReference type="PANTHER" id="PTHR43364">
    <property type="entry name" value="NADH-SPECIFIC METHYLGLYOXAL REDUCTASE-RELATED"/>
    <property type="match status" value="1"/>
</dbReference>
<dbReference type="GO" id="GO:0005829">
    <property type="term" value="C:cytosol"/>
    <property type="evidence" value="ECO:0007669"/>
    <property type="project" value="TreeGrafter"/>
</dbReference>
<dbReference type="PRINTS" id="PR00069">
    <property type="entry name" value="ALDKETRDTASE"/>
</dbReference>
<comment type="caution">
    <text evidence="3">The sequence shown here is derived from an EMBL/GenBank/DDBJ whole genome shotgun (WGS) entry which is preliminary data.</text>
</comment>
<dbReference type="GO" id="GO:0016491">
    <property type="term" value="F:oxidoreductase activity"/>
    <property type="evidence" value="ECO:0007669"/>
    <property type="project" value="UniProtKB-KW"/>
</dbReference>
<feature type="domain" description="NADP-dependent oxidoreductase" evidence="2">
    <location>
        <begin position="15"/>
        <end position="315"/>
    </location>
</feature>
<proteinExistence type="predicted"/>
<sequence length="326" mass="36241">MDYVKLGSTGLDVSRLCLGCMTYGDPARGKHPWTLDEDRSRPLIKQALDAGINFFDTANTYSDGTSEEIVGRALRDFTKRDDLVIATKVFNRMRPGPNGAGLSRKAIFNEIDNSLRRLGTDYVDLYQIHRWDYGTPIEETLEALHDIVKAGKARYIGASSMYAWQFSKALYLSRERGWTPFVTMQNHLNLLYREEEREMLPLCKDMGIGVMPWSPLARGRLTRDWNETTERQQTDDFGSGLYAASLDADRAVIEAVAAVAAERGVPRAQVALAWVAQKDTVTTPIIGASKPAHLTDAVAALSLNLSAEEIARLEAPYVPHAIAGFQ</sequence>
<protein>
    <submittedName>
        <fullName evidence="3">Aldo/keto reductase</fullName>
    </submittedName>
</protein>
<dbReference type="SUPFAM" id="SSF51430">
    <property type="entry name" value="NAD(P)-linked oxidoreductase"/>
    <property type="match status" value="1"/>
</dbReference>
<gene>
    <name evidence="3" type="ORF">AWB65_01524</name>
</gene>
<organism evidence="3 4">
    <name type="scientific">Caballeronia humi</name>
    <dbReference type="NCBI Taxonomy" id="326474"/>
    <lineage>
        <taxon>Bacteria</taxon>
        <taxon>Pseudomonadati</taxon>
        <taxon>Pseudomonadota</taxon>
        <taxon>Betaproteobacteria</taxon>
        <taxon>Burkholderiales</taxon>
        <taxon>Burkholderiaceae</taxon>
        <taxon>Caballeronia</taxon>
    </lineage>
</organism>
<dbReference type="PANTHER" id="PTHR43364:SF4">
    <property type="entry name" value="NAD(P)-LINKED OXIDOREDUCTASE SUPERFAMILY PROTEIN"/>
    <property type="match status" value="1"/>
</dbReference>
<reference evidence="3" key="1">
    <citation type="submission" date="2016-01" db="EMBL/GenBank/DDBJ databases">
        <authorList>
            <person name="Peeters C."/>
        </authorList>
    </citation>
    <scope>NUCLEOTIDE SEQUENCE [LARGE SCALE GENOMIC DNA]</scope>
    <source>
        <strain evidence="3">LMG 22934</strain>
    </source>
</reference>
<dbReference type="InterPro" id="IPR036812">
    <property type="entry name" value="NAD(P)_OxRdtase_dom_sf"/>
</dbReference>
<keyword evidence="1" id="KW-0560">Oxidoreductase</keyword>
<dbReference type="CDD" id="cd19079">
    <property type="entry name" value="AKR_EcYajO-like"/>
    <property type="match status" value="1"/>
</dbReference>
<name>A0A158G292_9BURK</name>
<evidence type="ECO:0000313" key="4">
    <source>
        <dbReference type="Proteomes" id="UP000054977"/>
    </source>
</evidence>
<dbReference type="Gene3D" id="3.20.20.100">
    <property type="entry name" value="NADP-dependent oxidoreductase domain"/>
    <property type="match status" value="1"/>
</dbReference>
<evidence type="ECO:0000259" key="2">
    <source>
        <dbReference type="Pfam" id="PF00248"/>
    </source>
</evidence>
<keyword evidence="4" id="KW-1185">Reference proteome</keyword>
<evidence type="ECO:0000313" key="3">
    <source>
        <dbReference type="EMBL" id="SAL26206.1"/>
    </source>
</evidence>
<dbReference type="STRING" id="326474.AWB65_01524"/>
<dbReference type="EMBL" id="FCNW02000004">
    <property type="protein sequence ID" value="SAL26206.1"/>
    <property type="molecule type" value="Genomic_DNA"/>
</dbReference>